<keyword evidence="3" id="KW-1185">Reference proteome</keyword>
<dbReference type="KEGG" id="mng:MNEG_12092"/>
<dbReference type="Proteomes" id="UP000054498">
    <property type="component" value="Unassembled WGS sequence"/>
</dbReference>
<evidence type="ECO:0000313" key="2">
    <source>
        <dbReference type="EMBL" id="KIY95871.1"/>
    </source>
</evidence>
<dbReference type="RefSeq" id="XP_013894891.1">
    <property type="nucleotide sequence ID" value="XM_014039437.1"/>
</dbReference>
<dbReference type="GO" id="GO:0005829">
    <property type="term" value="C:cytosol"/>
    <property type="evidence" value="ECO:0007669"/>
    <property type="project" value="TreeGrafter"/>
</dbReference>
<dbReference type="EMBL" id="KK103278">
    <property type="protein sequence ID" value="KIY95871.1"/>
    <property type="molecule type" value="Genomic_DNA"/>
</dbReference>
<gene>
    <name evidence="2" type="ORF">MNEG_12092</name>
</gene>
<dbReference type="STRING" id="145388.A0A0D2M3E2"/>
<dbReference type="GO" id="GO:0005634">
    <property type="term" value="C:nucleus"/>
    <property type="evidence" value="ECO:0007669"/>
    <property type="project" value="TreeGrafter"/>
</dbReference>
<dbReference type="GO" id="GO:0070628">
    <property type="term" value="F:proteasome binding"/>
    <property type="evidence" value="ECO:0007669"/>
    <property type="project" value="InterPro"/>
</dbReference>
<evidence type="ECO:0000256" key="1">
    <source>
        <dbReference type="SAM" id="MobiDB-lite"/>
    </source>
</evidence>
<dbReference type="OrthoDB" id="17907at2759"/>
<reference evidence="2 3" key="1">
    <citation type="journal article" date="2013" name="BMC Genomics">
        <title>Reconstruction of the lipid metabolism for the microalga Monoraphidium neglectum from its genome sequence reveals characteristics suitable for biofuel production.</title>
        <authorList>
            <person name="Bogen C."/>
            <person name="Al-Dilaimi A."/>
            <person name="Albersmeier A."/>
            <person name="Wichmann J."/>
            <person name="Grundmann M."/>
            <person name="Rupp O."/>
            <person name="Lauersen K.J."/>
            <person name="Blifernez-Klassen O."/>
            <person name="Kalinowski J."/>
            <person name="Goesmann A."/>
            <person name="Mussgnug J.H."/>
            <person name="Kruse O."/>
        </authorList>
    </citation>
    <scope>NUCLEOTIDE SEQUENCE [LARGE SCALE GENOMIC DNA]</scope>
    <source>
        <strain evidence="2 3">SAG 48.87</strain>
    </source>
</reference>
<organism evidence="2 3">
    <name type="scientific">Monoraphidium neglectum</name>
    <dbReference type="NCBI Taxonomy" id="145388"/>
    <lineage>
        <taxon>Eukaryota</taxon>
        <taxon>Viridiplantae</taxon>
        <taxon>Chlorophyta</taxon>
        <taxon>core chlorophytes</taxon>
        <taxon>Chlorophyceae</taxon>
        <taxon>CS clade</taxon>
        <taxon>Sphaeropleales</taxon>
        <taxon>Selenastraceae</taxon>
        <taxon>Monoraphidium</taxon>
    </lineage>
</organism>
<accession>A0A0D2M3E2</accession>
<dbReference type="GO" id="GO:0016504">
    <property type="term" value="F:peptidase activator activity"/>
    <property type="evidence" value="ECO:0007669"/>
    <property type="project" value="InterPro"/>
</dbReference>
<sequence>MGRLEDFSGVYGAAGPAKGDAGAGAAAAVPLYPVGRTGSPVGRPGARDAAAAALANVISKLRDGCDRDLLEQTLAAAMLLLSPGMLEQQLGGQRRRGDSGITEEPAAATALLLAGKAAGGLARAGAGSGGELGAGAGDDEPRWRKRSSFMSSVERVKRLVLWRASQEAYRVYQSRGAPEVTSVTQLPASYRQLLAEVLQATLMPYATVRATALATVQNALRRFPCLAPAVLPSYLSAVAGVPSPPAAARLMLAGSPADAEVEEATIAEFYEGPLREAALREQQTPAAAAAEAAAGGGKGAAPAAEESANDGRVAGACSGLSGSIELLRHCFREPGPWAALLRAALASRVHGSAACEDALGGLLMQVAARFKVPPRMGPAPSGPLFEALLSDATHLGQPGGALRSALRYCVAANVVALLMAPPGGGGGAAGGAAARHWAGLLM</sequence>
<name>A0A0D2M3E2_9CHLO</name>
<dbReference type="GeneID" id="25729420"/>
<dbReference type="InterPro" id="IPR035309">
    <property type="entry name" value="PSME4"/>
</dbReference>
<dbReference type="PANTHER" id="PTHR32170">
    <property type="entry name" value="PROTEASOME ACTIVATOR COMPLEX SUBUNIT 4"/>
    <property type="match status" value="1"/>
</dbReference>
<feature type="region of interest" description="Disordered" evidence="1">
    <location>
        <begin position="281"/>
        <end position="306"/>
    </location>
</feature>
<dbReference type="AlphaFoldDB" id="A0A0D2M3E2"/>
<dbReference type="GO" id="GO:0010499">
    <property type="term" value="P:proteasomal ubiquitin-independent protein catabolic process"/>
    <property type="evidence" value="ECO:0007669"/>
    <property type="project" value="TreeGrafter"/>
</dbReference>
<proteinExistence type="predicted"/>
<evidence type="ECO:0000313" key="3">
    <source>
        <dbReference type="Proteomes" id="UP000054498"/>
    </source>
</evidence>
<dbReference type="PANTHER" id="PTHR32170:SF3">
    <property type="entry name" value="PROTEASOME ACTIVATOR COMPLEX SUBUNIT 4"/>
    <property type="match status" value="1"/>
</dbReference>
<protein>
    <submittedName>
        <fullName evidence="2">Uncharacterized protein</fullName>
    </submittedName>
</protein>